<keyword evidence="1" id="KW-0812">Transmembrane</keyword>
<proteinExistence type="predicted"/>
<evidence type="ECO:0000313" key="2">
    <source>
        <dbReference type="EMBL" id="MBI5252128.1"/>
    </source>
</evidence>
<keyword evidence="1" id="KW-0472">Membrane</keyword>
<dbReference type="Proteomes" id="UP000807825">
    <property type="component" value="Unassembled WGS sequence"/>
</dbReference>
<feature type="transmembrane region" description="Helical" evidence="1">
    <location>
        <begin position="23"/>
        <end position="44"/>
    </location>
</feature>
<name>A0A9D6V5A4_9BACT</name>
<accession>A0A9D6V5A4</accession>
<reference evidence="2" key="1">
    <citation type="submission" date="2020-07" db="EMBL/GenBank/DDBJ databases">
        <title>Huge and variable diversity of episymbiotic CPR bacteria and DPANN archaea in groundwater ecosystems.</title>
        <authorList>
            <person name="He C.Y."/>
            <person name="Keren R."/>
            <person name="Whittaker M."/>
            <person name="Farag I.F."/>
            <person name="Doudna J."/>
            <person name="Cate J.H.D."/>
            <person name="Banfield J.F."/>
        </authorList>
    </citation>
    <scope>NUCLEOTIDE SEQUENCE</scope>
    <source>
        <strain evidence="2">NC_groundwater_1664_Pr3_B-0.1um_52_9</strain>
    </source>
</reference>
<dbReference type="EMBL" id="JACRDE010000569">
    <property type="protein sequence ID" value="MBI5252128.1"/>
    <property type="molecule type" value="Genomic_DNA"/>
</dbReference>
<evidence type="ECO:0000256" key="1">
    <source>
        <dbReference type="SAM" id="Phobius"/>
    </source>
</evidence>
<sequence>MNVSCFPSAECDDAQEAKKLFDVVSLLCSIFFGIPLALVLLRMMSNLSDSVSRIAYMQMGFERDIVYGLILAACTLIPIVYTFMRYRLKMALLD</sequence>
<comment type="caution">
    <text evidence="2">The sequence shown here is derived from an EMBL/GenBank/DDBJ whole genome shotgun (WGS) entry which is preliminary data.</text>
</comment>
<gene>
    <name evidence="2" type="ORF">HY912_21750</name>
</gene>
<organism evidence="2 3">
    <name type="scientific">Desulfomonile tiedjei</name>
    <dbReference type="NCBI Taxonomy" id="2358"/>
    <lineage>
        <taxon>Bacteria</taxon>
        <taxon>Pseudomonadati</taxon>
        <taxon>Thermodesulfobacteriota</taxon>
        <taxon>Desulfomonilia</taxon>
        <taxon>Desulfomonilales</taxon>
        <taxon>Desulfomonilaceae</taxon>
        <taxon>Desulfomonile</taxon>
    </lineage>
</organism>
<evidence type="ECO:0000313" key="3">
    <source>
        <dbReference type="Proteomes" id="UP000807825"/>
    </source>
</evidence>
<feature type="transmembrane region" description="Helical" evidence="1">
    <location>
        <begin position="65"/>
        <end position="84"/>
    </location>
</feature>
<dbReference type="AlphaFoldDB" id="A0A9D6V5A4"/>
<keyword evidence="1" id="KW-1133">Transmembrane helix</keyword>
<protein>
    <submittedName>
        <fullName evidence="2">Uncharacterized protein</fullName>
    </submittedName>
</protein>